<reference evidence="5 6" key="1">
    <citation type="journal article" date="2020" name="Mol. Plant">
        <title>The Chromosome-Based Rubber Tree Genome Provides New Insights into Spurge Genome Evolution and Rubber Biosynthesis.</title>
        <authorList>
            <person name="Liu J."/>
            <person name="Shi C."/>
            <person name="Shi C.C."/>
            <person name="Li W."/>
            <person name="Zhang Q.J."/>
            <person name="Zhang Y."/>
            <person name="Li K."/>
            <person name="Lu H.F."/>
            <person name="Shi C."/>
            <person name="Zhu S.T."/>
            <person name="Xiao Z.Y."/>
            <person name="Nan H."/>
            <person name="Yue Y."/>
            <person name="Zhu X.G."/>
            <person name="Wu Y."/>
            <person name="Hong X.N."/>
            <person name="Fan G.Y."/>
            <person name="Tong Y."/>
            <person name="Zhang D."/>
            <person name="Mao C.L."/>
            <person name="Liu Y.L."/>
            <person name="Hao S.J."/>
            <person name="Liu W.Q."/>
            <person name="Lv M.Q."/>
            <person name="Zhang H.B."/>
            <person name="Liu Y."/>
            <person name="Hu-Tang G.R."/>
            <person name="Wang J.P."/>
            <person name="Wang J.H."/>
            <person name="Sun Y.H."/>
            <person name="Ni S.B."/>
            <person name="Chen W.B."/>
            <person name="Zhang X.C."/>
            <person name="Jiao Y.N."/>
            <person name="Eichler E.E."/>
            <person name="Li G.H."/>
            <person name="Liu X."/>
            <person name="Gao L.Z."/>
        </authorList>
    </citation>
    <scope>NUCLEOTIDE SEQUENCE [LARGE SCALE GENOMIC DNA]</scope>
    <source>
        <strain evidence="6">cv. GT1</strain>
        <tissue evidence="5">Leaf</tissue>
    </source>
</reference>
<accession>A0A6A6LHU6</accession>
<dbReference type="EMBL" id="JAAGAX010000010">
    <property type="protein sequence ID" value="KAF2299673.1"/>
    <property type="molecule type" value="Genomic_DNA"/>
</dbReference>
<dbReference type="Pfam" id="PF13259">
    <property type="entry name" value="clamp_Gag1-like"/>
    <property type="match status" value="1"/>
</dbReference>
<comment type="similarity">
    <text evidence="1 2">Belongs to the small heat shock protein (HSP20) family.</text>
</comment>
<evidence type="ECO:0000313" key="5">
    <source>
        <dbReference type="EMBL" id="KAF2299673.1"/>
    </source>
</evidence>
<dbReference type="AlphaFoldDB" id="A0A6A6LHU6"/>
<protein>
    <recommendedName>
        <fullName evidence="4">SHSP domain-containing protein</fullName>
    </recommendedName>
</protein>
<dbReference type="InterPro" id="IPR002068">
    <property type="entry name" value="A-crystallin/Hsp20_dom"/>
</dbReference>
<dbReference type="PANTHER" id="PTHR33373:SF1">
    <property type="entry name" value="DUF4050 DOMAIN-CONTAINING PROTEIN"/>
    <property type="match status" value="1"/>
</dbReference>
<dbReference type="PROSITE" id="PS01031">
    <property type="entry name" value="SHSP"/>
    <property type="match status" value="1"/>
</dbReference>
<evidence type="ECO:0000259" key="4">
    <source>
        <dbReference type="PROSITE" id="PS01031"/>
    </source>
</evidence>
<evidence type="ECO:0000313" key="6">
    <source>
        <dbReference type="Proteomes" id="UP000467840"/>
    </source>
</evidence>
<name>A0A6A6LHU6_HEVBR</name>
<dbReference type="Proteomes" id="UP000467840">
    <property type="component" value="Chromosome 4"/>
</dbReference>
<proteinExistence type="inferred from homology"/>
<evidence type="ECO:0000256" key="1">
    <source>
        <dbReference type="PROSITE-ProRule" id="PRU00285"/>
    </source>
</evidence>
<gene>
    <name evidence="5" type="ORF">GH714_002323</name>
</gene>
<dbReference type="InterPro" id="IPR008978">
    <property type="entry name" value="HSP20-like_chaperone"/>
</dbReference>
<organism evidence="5 6">
    <name type="scientific">Hevea brasiliensis</name>
    <name type="common">Para rubber tree</name>
    <name type="synonym">Siphonia brasiliensis</name>
    <dbReference type="NCBI Taxonomy" id="3981"/>
    <lineage>
        <taxon>Eukaryota</taxon>
        <taxon>Viridiplantae</taxon>
        <taxon>Streptophyta</taxon>
        <taxon>Embryophyta</taxon>
        <taxon>Tracheophyta</taxon>
        <taxon>Spermatophyta</taxon>
        <taxon>Magnoliopsida</taxon>
        <taxon>eudicotyledons</taxon>
        <taxon>Gunneridae</taxon>
        <taxon>Pentapetalae</taxon>
        <taxon>rosids</taxon>
        <taxon>fabids</taxon>
        <taxon>Malpighiales</taxon>
        <taxon>Euphorbiaceae</taxon>
        <taxon>Crotonoideae</taxon>
        <taxon>Micrandreae</taxon>
        <taxon>Hevea</taxon>
    </lineage>
</organism>
<dbReference type="Gene3D" id="2.60.40.790">
    <property type="match status" value="1"/>
</dbReference>
<dbReference type="Pfam" id="PF00011">
    <property type="entry name" value="HSP20"/>
    <property type="match status" value="1"/>
</dbReference>
<dbReference type="InterPro" id="IPR025124">
    <property type="entry name" value="Gag1-like_clamp"/>
</dbReference>
<sequence>MIVCDLQQSSSCLGCYKKPTLITSVDEPSKGSKIQGQTVKKPSISEEFWTTSTCDMDKSAVQSQGSMSSISTINQTHDLHGGSSSTSAPAEFVNHGLLLWNQTRQRWVGDKRSMNRAQQSQEPKLKLGSSTSLVTQRSGVDVPRQRWNDELLKRFMTTAGETSDGKEVAVSEGNKKSKLFPRRRGRRGLWRSNGREFVPQLYEFFPSGLGNALLQATENINRLFENLNLSPANLMDRFKEKDDCYKLRYEVPGLSKEDLKITIDDGVLTIKGEHKEEEEEASDDEQWSMRSYGYYNTGVLLPDDAKVDDIKAELKNGVLHITIPRTEQPKKDLKEVQIH</sequence>
<keyword evidence="6" id="KW-1185">Reference proteome</keyword>
<dbReference type="SUPFAM" id="SSF49764">
    <property type="entry name" value="HSP20-like chaperones"/>
    <property type="match status" value="1"/>
</dbReference>
<feature type="region of interest" description="Disordered" evidence="3">
    <location>
        <begin position="110"/>
        <end position="140"/>
    </location>
</feature>
<evidence type="ECO:0000256" key="2">
    <source>
        <dbReference type="RuleBase" id="RU003616"/>
    </source>
</evidence>
<feature type="compositionally biased region" description="Polar residues" evidence="3">
    <location>
        <begin position="115"/>
        <end position="138"/>
    </location>
</feature>
<dbReference type="CDD" id="cd06464">
    <property type="entry name" value="ACD_sHsps-like"/>
    <property type="match status" value="1"/>
</dbReference>
<evidence type="ECO:0000256" key="3">
    <source>
        <dbReference type="SAM" id="MobiDB-lite"/>
    </source>
</evidence>
<dbReference type="PANTHER" id="PTHR33373">
    <property type="entry name" value="OS07G0479600 PROTEIN"/>
    <property type="match status" value="1"/>
</dbReference>
<comment type="caution">
    <text evidence="5">The sequence shown here is derived from an EMBL/GenBank/DDBJ whole genome shotgun (WGS) entry which is preliminary data.</text>
</comment>
<feature type="domain" description="SHSP" evidence="4">
    <location>
        <begin position="223"/>
        <end position="339"/>
    </location>
</feature>